<dbReference type="EMBL" id="JADBGQ010000008">
    <property type="protein sequence ID" value="KAG5386587.1"/>
    <property type="molecule type" value="Genomic_DNA"/>
</dbReference>
<comment type="subcellular location">
    <subcellularLocation>
        <location evidence="2">Membrane</location>
        <topology evidence="2">Single-pass membrane protein</topology>
    </subcellularLocation>
</comment>
<feature type="compositionally biased region" description="Low complexity" evidence="15">
    <location>
        <begin position="190"/>
        <end position="211"/>
    </location>
</feature>
<keyword evidence="19" id="KW-1185">Reference proteome</keyword>
<keyword evidence="12 16" id="KW-0472">Membrane</keyword>
<keyword evidence="10" id="KW-0862">Zinc</keyword>
<comment type="catalytic activity">
    <reaction evidence="1">
        <text>S-ubiquitinyl-[E2 ubiquitin-conjugating enzyme]-L-cysteine + [acceptor protein]-L-lysine = [E2 ubiquitin-conjugating enzyme]-L-cysteine + N(6)-ubiquitinyl-[acceptor protein]-L-lysine.</text>
        <dbReference type="EC" id="2.3.2.27"/>
    </reaction>
</comment>
<dbReference type="PANTHER" id="PTHR45768">
    <property type="entry name" value="E3 UBIQUITIN-PROTEIN LIGASE RNF13-LIKE"/>
    <property type="match status" value="1"/>
</dbReference>
<comment type="similarity">
    <text evidence="13">Belongs to the RING-type zinc finger family. ATL subfamily.</text>
</comment>
<dbReference type="Pfam" id="PF13639">
    <property type="entry name" value="zf-RING_2"/>
    <property type="match status" value="1"/>
</dbReference>
<comment type="pathway">
    <text evidence="3">Protein modification; protein ubiquitination.</text>
</comment>
<keyword evidence="7" id="KW-0479">Metal-binding</keyword>
<keyword evidence="5" id="KW-0808">Transferase</keyword>
<evidence type="ECO:0000256" key="11">
    <source>
        <dbReference type="ARBA" id="ARBA00022989"/>
    </source>
</evidence>
<dbReference type="Gene3D" id="3.30.40.10">
    <property type="entry name" value="Zinc/RING finger domain, C3HC4 (zinc finger)"/>
    <property type="match status" value="1"/>
</dbReference>
<reference evidence="18 19" key="1">
    <citation type="submission" date="2021-03" db="EMBL/GenBank/DDBJ databases">
        <authorList>
            <person name="King G.J."/>
            <person name="Bancroft I."/>
            <person name="Baten A."/>
            <person name="Bloomfield J."/>
            <person name="Borpatragohain P."/>
            <person name="He Z."/>
            <person name="Irish N."/>
            <person name="Irwin J."/>
            <person name="Liu K."/>
            <person name="Mauleon R.P."/>
            <person name="Moore J."/>
            <person name="Morris R."/>
            <person name="Ostergaard L."/>
            <person name="Wang B."/>
            <person name="Wells R."/>
        </authorList>
    </citation>
    <scope>NUCLEOTIDE SEQUENCE [LARGE SCALE GENOMIC DNA]</scope>
    <source>
        <strain evidence="18">R-o-18</strain>
        <tissue evidence="18">Leaf</tissue>
    </source>
</reference>
<dbReference type="PANTHER" id="PTHR45768:SF21">
    <property type="entry name" value="RING-TYPE DOMAIN-CONTAINING PROTEIN"/>
    <property type="match status" value="1"/>
</dbReference>
<evidence type="ECO:0000313" key="18">
    <source>
        <dbReference type="EMBL" id="KAG5386587.1"/>
    </source>
</evidence>
<keyword evidence="8 14" id="KW-0863">Zinc-finger</keyword>
<accession>A0ABQ7LJ68</accession>
<evidence type="ECO:0000256" key="1">
    <source>
        <dbReference type="ARBA" id="ARBA00000900"/>
    </source>
</evidence>
<dbReference type="CDD" id="cd16461">
    <property type="entry name" value="RING-H2_EL5-like"/>
    <property type="match status" value="1"/>
</dbReference>
<evidence type="ECO:0000256" key="7">
    <source>
        <dbReference type="ARBA" id="ARBA00022723"/>
    </source>
</evidence>
<feature type="domain" description="RING-type" evidence="17">
    <location>
        <begin position="113"/>
        <end position="155"/>
    </location>
</feature>
<feature type="region of interest" description="Disordered" evidence="15">
    <location>
        <begin position="162"/>
        <end position="218"/>
    </location>
</feature>
<evidence type="ECO:0000256" key="15">
    <source>
        <dbReference type="SAM" id="MobiDB-lite"/>
    </source>
</evidence>
<comment type="caution">
    <text evidence="18">The sequence shown here is derived from an EMBL/GenBank/DDBJ whole genome shotgun (WGS) entry which is preliminary data.</text>
</comment>
<keyword evidence="11 16" id="KW-1133">Transmembrane helix</keyword>
<dbReference type="InterPro" id="IPR013083">
    <property type="entry name" value="Znf_RING/FYVE/PHD"/>
</dbReference>
<feature type="transmembrane region" description="Helical" evidence="16">
    <location>
        <begin position="29"/>
        <end position="55"/>
    </location>
</feature>
<proteinExistence type="inferred from homology"/>
<evidence type="ECO:0000259" key="17">
    <source>
        <dbReference type="PROSITE" id="PS50089"/>
    </source>
</evidence>
<protein>
    <recommendedName>
        <fullName evidence="4">RING-type E3 ubiquitin transferase</fullName>
        <ecNumber evidence="4">2.3.2.27</ecNumber>
    </recommendedName>
</protein>
<dbReference type="PROSITE" id="PS50089">
    <property type="entry name" value="ZF_RING_2"/>
    <property type="match status" value="1"/>
</dbReference>
<evidence type="ECO:0000256" key="2">
    <source>
        <dbReference type="ARBA" id="ARBA00004167"/>
    </source>
</evidence>
<keyword evidence="6 16" id="KW-0812">Transmembrane</keyword>
<dbReference type="EC" id="2.3.2.27" evidence="4"/>
<dbReference type="SUPFAM" id="SSF57850">
    <property type="entry name" value="RING/U-box"/>
    <property type="match status" value="1"/>
</dbReference>
<sequence length="429" mass="47049">MGIVDDNSKTLWENMTHGPSSRYALNGKIMLASVIILFVAVILILCFHSYARWLFRRQNRRIRRRISAHLRSLSAARDPTQSSSLSPLDPTVLEKIPIFVYSAKTHKSPPEDCSVCLSEFEEEDEGRVLPKCGHVFHVDCIDTWFRSRSSCPLCRAPVQPEESVTESGLRNSEPVAPVFQSVKPIEDTEAGSSSSSDESESSTPSSSSGSPVRFPTEECGREPIDLVGIVVEIPREFDASNSGLPGDDGLNNRGLLRGYGVEWSFDTVTRTQIDVESKTKLGPSDQLACGVHGQRNMSLGTRGNKKTEIEYQSSITEFDNGEIFGEIFNPLLSDDADSSSSASSSTIRLGHGNQEHDIIKACFLFGLGAEIASDTTVASMRKNSMEGIATRARYVAFRIFTDAVAKKNGRDPNVRNNYLISGLEPSDAV</sequence>
<evidence type="ECO:0000256" key="4">
    <source>
        <dbReference type="ARBA" id="ARBA00012483"/>
    </source>
</evidence>
<evidence type="ECO:0000256" key="10">
    <source>
        <dbReference type="ARBA" id="ARBA00022833"/>
    </source>
</evidence>
<dbReference type="Proteomes" id="UP000823674">
    <property type="component" value="Chromosome A09"/>
</dbReference>
<gene>
    <name evidence="18" type="primary">A09p067930.1_BraROA</name>
    <name evidence="18" type="ORF">IGI04_038057</name>
</gene>
<evidence type="ECO:0000256" key="8">
    <source>
        <dbReference type="ARBA" id="ARBA00022771"/>
    </source>
</evidence>
<evidence type="ECO:0000256" key="13">
    <source>
        <dbReference type="ARBA" id="ARBA00024209"/>
    </source>
</evidence>
<name>A0ABQ7LJ68_BRACM</name>
<dbReference type="InterPro" id="IPR001841">
    <property type="entry name" value="Znf_RING"/>
</dbReference>
<dbReference type="SMART" id="SM00184">
    <property type="entry name" value="RING"/>
    <property type="match status" value="1"/>
</dbReference>
<evidence type="ECO:0000256" key="16">
    <source>
        <dbReference type="SAM" id="Phobius"/>
    </source>
</evidence>
<evidence type="ECO:0000256" key="9">
    <source>
        <dbReference type="ARBA" id="ARBA00022786"/>
    </source>
</evidence>
<evidence type="ECO:0000256" key="14">
    <source>
        <dbReference type="PROSITE-ProRule" id="PRU00175"/>
    </source>
</evidence>
<evidence type="ECO:0000256" key="6">
    <source>
        <dbReference type="ARBA" id="ARBA00022692"/>
    </source>
</evidence>
<organism evidence="18 19">
    <name type="scientific">Brassica rapa subsp. trilocularis</name>
    <dbReference type="NCBI Taxonomy" id="1813537"/>
    <lineage>
        <taxon>Eukaryota</taxon>
        <taxon>Viridiplantae</taxon>
        <taxon>Streptophyta</taxon>
        <taxon>Embryophyta</taxon>
        <taxon>Tracheophyta</taxon>
        <taxon>Spermatophyta</taxon>
        <taxon>Magnoliopsida</taxon>
        <taxon>eudicotyledons</taxon>
        <taxon>Gunneridae</taxon>
        <taxon>Pentapetalae</taxon>
        <taxon>rosids</taxon>
        <taxon>malvids</taxon>
        <taxon>Brassicales</taxon>
        <taxon>Brassicaceae</taxon>
        <taxon>Brassiceae</taxon>
        <taxon>Brassica</taxon>
    </lineage>
</organism>
<evidence type="ECO:0000256" key="3">
    <source>
        <dbReference type="ARBA" id="ARBA00004906"/>
    </source>
</evidence>
<evidence type="ECO:0000313" key="19">
    <source>
        <dbReference type="Proteomes" id="UP000823674"/>
    </source>
</evidence>
<evidence type="ECO:0000256" key="5">
    <source>
        <dbReference type="ARBA" id="ARBA00022679"/>
    </source>
</evidence>
<keyword evidence="9" id="KW-0833">Ubl conjugation pathway</keyword>
<evidence type="ECO:0000256" key="12">
    <source>
        <dbReference type="ARBA" id="ARBA00023136"/>
    </source>
</evidence>